<dbReference type="InterPro" id="IPR010998">
    <property type="entry name" value="Integrase_recombinase_N"/>
</dbReference>
<organism evidence="5 6">
    <name type="scientific">Bacteroides faecichinchillae</name>
    <dbReference type="NCBI Taxonomy" id="871325"/>
    <lineage>
        <taxon>Bacteria</taxon>
        <taxon>Pseudomonadati</taxon>
        <taxon>Bacteroidota</taxon>
        <taxon>Bacteroidia</taxon>
        <taxon>Bacteroidales</taxon>
        <taxon>Bacteroidaceae</taxon>
        <taxon>Bacteroides</taxon>
    </lineage>
</organism>
<evidence type="ECO:0000259" key="4">
    <source>
        <dbReference type="PROSITE" id="PS51898"/>
    </source>
</evidence>
<sequence length="407" mass="46695">MYNFSKDGIVVSTVLDARTANKEGKYPVKIKVYYQRKPKYYSIGVCMTKEEWNKLPDSKSSESRKIRQAIESSFSLVRMNVEALAEKGTFSFNTLNLRLGKATGDTLNSAIRAKIEELKNEERIGTMQFYQTTLVMVEEVGGKDIPFSTVTVEWLQKCERLWSKTRSISTIGMHMRNIRTLVNEAKRAGVIKESQCPFGKGLFEIKTGIGRKKGLTKKQLKAIFDYKSENETTNRYKDLWIFIYLCNGINPTDMLKLKFSDIVDGEICFVRQKTERTTKNRKEIRAVVSPQLQTIIDKWGNKPLPDNYIFPYMKGHETAIERKAIVRDVVKRINKRMKLIGEELGIGNITTYTARHSYATVLKRSGANISYISESLGHTDLRTTEAYLASFEKEERTKNTNLLTSFL</sequence>
<dbReference type="EMBL" id="FQVD01000002">
    <property type="protein sequence ID" value="SHE39745.1"/>
    <property type="molecule type" value="Genomic_DNA"/>
</dbReference>
<dbReference type="Proteomes" id="UP000184436">
    <property type="component" value="Unassembled WGS sequence"/>
</dbReference>
<dbReference type="Gene3D" id="1.10.150.130">
    <property type="match status" value="1"/>
</dbReference>
<dbReference type="PANTHER" id="PTHR30349:SF64">
    <property type="entry name" value="PROPHAGE INTEGRASE INTD-RELATED"/>
    <property type="match status" value="1"/>
</dbReference>
<dbReference type="PROSITE" id="PS51898">
    <property type="entry name" value="TYR_RECOMBINASE"/>
    <property type="match status" value="1"/>
</dbReference>
<dbReference type="Gene3D" id="1.10.443.10">
    <property type="entry name" value="Intergrase catalytic core"/>
    <property type="match status" value="1"/>
</dbReference>
<keyword evidence="2" id="KW-0238">DNA-binding</keyword>
<keyword evidence="3" id="KW-0233">DNA recombination</keyword>
<dbReference type="InterPro" id="IPR002104">
    <property type="entry name" value="Integrase_catalytic"/>
</dbReference>
<dbReference type="Pfam" id="PF00589">
    <property type="entry name" value="Phage_integrase"/>
    <property type="match status" value="1"/>
</dbReference>
<dbReference type="RefSeq" id="WP_025076464.1">
    <property type="nucleotide sequence ID" value="NZ_FQVD01000002.1"/>
</dbReference>
<dbReference type="GO" id="GO:0015074">
    <property type="term" value="P:DNA integration"/>
    <property type="evidence" value="ECO:0007669"/>
    <property type="project" value="InterPro"/>
</dbReference>
<comment type="similarity">
    <text evidence="1">Belongs to the 'phage' integrase family.</text>
</comment>
<dbReference type="InterPro" id="IPR011010">
    <property type="entry name" value="DNA_brk_join_enz"/>
</dbReference>
<protein>
    <submittedName>
        <fullName evidence="5">Phage integrase SAM-like domain-containing protein</fullName>
    </submittedName>
</protein>
<accession>A0A1M4T5Q1</accession>
<evidence type="ECO:0000256" key="2">
    <source>
        <dbReference type="ARBA" id="ARBA00023125"/>
    </source>
</evidence>
<dbReference type="Pfam" id="PF13102">
    <property type="entry name" value="Phage_int_SAM_5"/>
    <property type="match status" value="1"/>
</dbReference>
<name>A0A1M4T5Q1_9BACE</name>
<dbReference type="InterPro" id="IPR025269">
    <property type="entry name" value="SAM-like_dom"/>
</dbReference>
<dbReference type="GO" id="GO:0006310">
    <property type="term" value="P:DNA recombination"/>
    <property type="evidence" value="ECO:0007669"/>
    <property type="project" value="UniProtKB-KW"/>
</dbReference>
<evidence type="ECO:0000313" key="6">
    <source>
        <dbReference type="Proteomes" id="UP000184436"/>
    </source>
</evidence>
<dbReference type="Pfam" id="PF17293">
    <property type="entry name" value="Arm-DNA-bind_5"/>
    <property type="match status" value="1"/>
</dbReference>
<dbReference type="STRING" id="871325.SAMN05444349_10216"/>
<evidence type="ECO:0000256" key="1">
    <source>
        <dbReference type="ARBA" id="ARBA00008857"/>
    </source>
</evidence>
<dbReference type="InterPro" id="IPR013762">
    <property type="entry name" value="Integrase-like_cat_sf"/>
</dbReference>
<reference evidence="5 6" key="1">
    <citation type="submission" date="2016-11" db="EMBL/GenBank/DDBJ databases">
        <authorList>
            <person name="Jaros S."/>
            <person name="Januszkiewicz K."/>
            <person name="Wedrychowicz H."/>
        </authorList>
    </citation>
    <scope>NUCLEOTIDE SEQUENCE [LARGE SCALE GENOMIC DNA]</scope>
    <source>
        <strain evidence="5 6">DSM 26883</strain>
    </source>
</reference>
<evidence type="ECO:0000313" key="5">
    <source>
        <dbReference type="EMBL" id="SHE39745.1"/>
    </source>
</evidence>
<dbReference type="InterPro" id="IPR050090">
    <property type="entry name" value="Tyrosine_recombinase_XerCD"/>
</dbReference>
<evidence type="ECO:0000256" key="3">
    <source>
        <dbReference type="ARBA" id="ARBA00023172"/>
    </source>
</evidence>
<dbReference type="AlphaFoldDB" id="A0A1M4T5Q1"/>
<dbReference type="GO" id="GO:0003677">
    <property type="term" value="F:DNA binding"/>
    <property type="evidence" value="ECO:0007669"/>
    <property type="project" value="UniProtKB-KW"/>
</dbReference>
<dbReference type="InterPro" id="IPR035386">
    <property type="entry name" value="Arm-DNA-bind_5"/>
</dbReference>
<gene>
    <name evidence="5" type="ORF">SAMN05444349_10216</name>
</gene>
<feature type="domain" description="Tyr recombinase" evidence="4">
    <location>
        <begin position="210"/>
        <end position="400"/>
    </location>
</feature>
<keyword evidence="6" id="KW-1185">Reference proteome</keyword>
<proteinExistence type="inferred from homology"/>
<dbReference type="OrthoDB" id="1094492at2"/>
<dbReference type="SUPFAM" id="SSF56349">
    <property type="entry name" value="DNA breaking-rejoining enzymes"/>
    <property type="match status" value="1"/>
</dbReference>
<dbReference type="PANTHER" id="PTHR30349">
    <property type="entry name" value="PHAGE INTEGRASE-RELATED"/>
    <property type="match status" value="1"/>
</dbReference>